<name>A0A8C6S6T4_9GOBI</name>
<evidence type="ECO:0000256" key="3">
    <source>
        <dbReference type="SAM" id="Phobius"/>
    </source>
</evidence>
<organism evidence="5 6">
    <name type="scientific">Neogobius melanostomus</name>
    <name type="common">round goby</name>
    <dbReference type="NCBI Taxonomy" id="47308"/>
    <lineage>
        <taxon>Eukaryota</taxon>
        <taxon>Metazoa</taxon>
        <taxon>Chordata</taxon>
        <taxon>Craniata</taxon>
        <taxon>Vertebrata</taxon>
        <taxon>Euteleostomi</taxon>
        <taxon>Actinopterygii</taxon>
        <taxon>Neopterygii</taxon>
        <taxon>Teleostei</taxon>
        <taxon>Neoteleostei</taxon>
        <taxon>Acanthomorphata</taxon>
        <taxon>Gobiaria</taxon>
        <taxon>Gobiiformes</taxon>
        <taxon>Gobioidei</taxon>
        <taxon>Gobiidae</taxon>
        <taxon>Benthophilinae</taxon>
        <taxon>Neogobiini</taxon>
        <taxon>Neogobius</taxon>
    </lineage>
</organism>
<dbReference type="GO" id="GO:0005154">
    <property type="term" value="F:epidermal growth factor receptor binding"/>
    <property type="evidence" value="ECO:0007669"/>
    <property type="project" value="TreeGrafter"/>
</dbReference>
<evidence type="ECO:0008006" key="7">
    <source>
        <dbReference type="Google" id="ProtNLM"/>
    </source>
</evidence>
<dbReference type="SUPFAM" id="SSF57196">
    <property type="entry name" value="EGF/Laminin"/>
    <property type="match status" value="1"/>
</dbReference>
<keyword evidence="3" id="KW-0472">Membrane</keyword>
<feature type="chain" id="PRO_5034653313" description="EGF-like domain-containing protein" evidence="4">
    <location>
        <begin position="18"/>
        <end position="146"/>
    </location>
</feature>
<dbReference type="PANTHER" id="PTHR10740">
    <property type="entry name" value="TRANSFORMING GROWTH FACTOR ALPHA"/>
    <property type="match status" value="1"/>
</dbReference>
<dbReference type="Gene3D" id="2.10.25.10">
    <property type="entry name" value="Laminin"/>
    <property type="match status" value="1"/>
</dbReference>
<dbReference type="PANTHER" id="PTHR10740:SF3">
    <property type="entry name" value="PROBETACELLULIN"/>
    <property type="match status" value="1"/>
</dbReference>
<accession>A0A8C6S6T4</accession>
<protein>
    <recommendedName>
        <fullName evidence="7">EGF-like domain-containing protein</fullName>
    </recommendedName>
</protein>
<proteinExistence type="predicted"/>
<feature type="signal peptide" evidence="4">
    <location>
        <begin position="1"/>
        <end position="17"/>
    </location>
</feature>
<evidence type="ECO:0000256" key="1">
    <source>
        <dbReference type="ARBA" id="ARBA00022536"/>
    </source>
</evidence>
<reference evidence="5" key="1">
    <citation type="submission" date="2025-08" db="UniProtKB">
        <authorList>
            <consortium name="Ensembl"/>
        </authorList>
    </citation>
    <scope>IDENTIFICATION</scope>
</reference>
<dbReference type="GO" id="GO:0045840">
    <property type="term" value="P:positive regulation of mitotic nuclear division"/>
    <property type="evidence" value="ECO:0007669"/>
    <property type="project" value="TreeGrafter"/>
</dbReference>
<dbReference type="GO" id="GO:0007173">
    <property type="term" value="P:epidermal growth factor receptor signaling pathway"/>
    <property type="evidence" value="ECO:0007669"/>
    <property type="project" value="TreeGrafter"/>
</dbReference>
<dbReference type="GO" id="GO:0008284">
    <property type="term" value="P:positive regulation of cell population proliferation"/>
    <property type="evidence" value="ECO:0007669"/>
    <property type="project" value="TreeGrafter"/>
</dbReference>
<dbReference type="AlphaFoldDB" id="A0A8C6S6T4"/>
<keyword evidence="3" id="KW-1133">Transmembrane helix</keyword>
<keyword evidence="4" id="KW-0732">Signal</keyword>
<feature type="transmembrane region" description="Helical" evidence="3">
    <location>
        <begin position="96"/>
        <end position="118"/>
    </location>
</feature>
<dbReference type="Ensembl" id="ENSNMLT00000001375.1">
    <property type="protein sequence ID" value="ENSNMLP00000001189.1"/>
    <property type="gene ID" value="ENSNMLG00000000927.1"/>
</dbReference>
<sequence>MMTYLASGIGLVLYSEAVWNTTEGPSANGTECHYHGNGDNCTDTGQWDGHFSTCPLELTYYCIHGKQHLIQCEPGFVGSRCELLDFDWLKDERRQIIIICVSVGLVLLILLLVFIFLFSHCCLLSLESLSVTDHGWSLNIDKCHLL</sequence>
<dbReference type="Proteomes" id="UP000694523">
    <property type="component" value="Unplaced"/>
</dbReference>
<keyword evidence="3" id="KW-0812">Transmembrane</keyword>
<keyword evidence="2" id="KW-1015">Disulfide bond</keyword>
<dbReference type="GO" id="GO:0005615">
    <property type="term" value="C:extracellular space"/>
    <property type="evidence" value="ECO:0007669"/>
    <property type="project" value="TreeGrafter"/>
</dbReference>
<evidence type="ECO:0000313" key="6">
    <source>
        <dbReference type="Proteomes" id="UP000694523"/>
    </source>
</evidence>
<keyword evidence="6" id="KW-1185">Reference proteome</keyword>
<evidence type="ECO:0000256" key="2">
    <source>
        <dbReference type="ARBA" id="ARBA00023157"/>
    </source>
</evidence>
<evidence type="ECO:0000256" key="4">
    <source>
        <dbReference type="SAM" id="SignalP"/>
    </source>
</evidence>
<dbReference type="GO" id="GO:0008083">
    <property type="term" value="F:growth factor activity"/>
    <property type="evidence" value="ECO:0007669"/>
    <property type="project" value="TreeGrafter"/>
</dbReference>
<keyword evidence="1" id="KW-0245">EGF-like domain</keyword>
<reference evidence="5" key="2">
    <citation type="submission" date="2025-09" db="UniProtKB">
        <authorList>
            <consortium name="Ensembl"/>
        </authorList>
    </citation>
    <scope>IDENTIFICATION</scope>
</reference>
<evidence type="ECO:0000313" key="5">
    <source>
        <dbReference type="Ensembl" id="ENSNMLP00000001189.1"/>
    </source>
</evidence>